<dbReference type="EMBL" id="CP001699">
    <property type="protein sequence ID" value="ACU57542.1"/>
    <property type="molecule type" value="Genomic_DNA"/>
</dbReference>
<proteinExistence type="predicted"/>
<dbReference type="KEGG" id="cpi:Cpin_0035"/>
<protein>
    <submittedName>
        <fullName evidence="1">Uncharacterized protein</fullName>
    </submittedName>
</protein>
<dbReference type="Proteomes" id="UP000002215">
    <property type="component" value="Chromosome"/>
</dbReference>
<evidence type="ECO:0000313" key="2">
    <source>
        <dbReference type="Proteomes" id="UP000002215"/>
    </source>
</evidence>
<reference evidence="1 2" key="2">
    <citation type="journal article" date="2010" name="Stand. Genomic Sci.">
        <title>Complete genome sequence of Chitinophaga pinensis type strain (UQM 2034).</title>
        <authorList>
            <person name="Glavina Del Rio T."/>
            <person name="Abt B."/>
            <person name="Spring S."/>
            <person name="Lapidus A."/>
            <person name="Nolan M."/>
            <person name="Tice H."/>
            <person name="Copeland A."/>
            <person name="Cheng J.F."/>
            <person name="Chen F."/>
            <person name="Bruce D."/>
            <person name="Goodwin L."/>
            <person name="Pitluck S."/>
            <person name="Ivanova N."/>
            <person name="Mavromatis K."/>
            <person name="Mikhailova N."/>
            <person name="Pati A."/>
            <person name="Chen A."/>
            <person name="Palaniappan K."/>
            <person name="Land M."/>
            <person name="Hauser L."/>
            <person name="Chang Y.J."/>
            <person name="Jeffries C.D."/>
            <person name="Chain P."/>
            <person name="Saunders E."/>
            <person name="Detter J.C."/>
            <person name="Brettin T."/>
            <person name="Rohde M."/>
            <person name="Goker M."/>
            <person name="Bristow J."/>
            <person name="Eisen J.A."/>
            <person name="Markowitz V."/>
            <person name="Hugenholtz P."/>
            <person name="Kyrpides N.C."/>
            <person name="Klenk H.P."/>
            <person name="Lucas S."/>
        </authorList>
    </citation>
    <scope>NUCLEOTIDE SEQUENCE [LARGE SCALE GENOMIC DNA]</scope>
    <source>
        <strain evidence="2">ATCC 43595 / DSM 2588 / LMG 13176 / NBRC 15968 / NCIMB 11800 / UQM 2034</strain>
    </source>
</reference>
<gene>
    <name evidence="1" type="ordered locus">Cpin_0035</name>
</gene>
<dbReference type="RefSeq" id="WP_012787718.1">
    <property type="nucleotide sequence ID" value="NC_013132.1"/>
</dbReference>
<evidence type="ECO:0000313" key="1">
    <source>
        <dbReference type="EMBL" id="ACU57542.1"/>
    </source>
</evidence>
<accession>A0A979FYN7</accession>
<name>A0A979FYN7_CHIPD</name>
<organism evidence="1 2">
    <name type="scientific">Chitinophaga pinensis (strain ATCC 43595 / DSM 2588 / LMG 13176 / NBRC 15968 / NCIMB 11800 / UQM 2034)</name>
    <dbReference type="NCBI Taxonomy" id="485918"/>
    <lineage>
        <taxon>Bacteria</taxon>
        <taxon>Pseudomonadati</taxon>
        <taxon>Bacteroidota</taxon>
        <taxon>Chitinophagia</taxon>
        <taxon>Chitinophagales</taxon>
        <taxon>Chitinophagaceae</taxon>
        <taxon>Chitinophaga</taxon>
    </lineage>
</organism>
<dbReference type="AlphaFoldDB" id="A0A979FYN7"/>
<sequence>MKKAKIILASISILALVGGAFAFKARTEIGRSYLWTNSYVQGTVTYQLPGLSSFCINTTAINLTDVRPNPTQLPTSTYRTTAPSTTITTLTSGTFTKTIPYHTCVFTENVYTTVVI</sequence>
<reference evidence="2" key="1">
    <citation type="submission" date="2009-08" db="EMBL/GenBank/DDBJ databases">
        <title>The complete genome of Chitinophaga pinensis DSM 2588.</title>
        <authorList>
            <consortium name="US DOE Joint Genome Institute (JGI-PGF)"/>
            <person name="Lucas S."/>
            <person name="Copeland A."/>
            <person name="Lapidus A."/>
            <person name="Glavina del Rio T."/>
            <person name="Dalin E."/>
            <person name="Tice H."/>
            <person name="Bruce D."/>
            <person name="Goodwin L."/>
            <person name="Pitluck S."/>
            <person name="Kyrpides N."/>
            <person name="Mavromatis K."/>
            <person name="Ivanova N."/>
            <person name="Mikhailova N."/>
            <person name="Sims D."/>
            <person name="Meinche L."/>
            <person name="Brettin T."/>
            <person name="Detter J.C."/>
            <person name="Han C."/>
            <person name="Larimer F."/>
            <person name="Land M."/>
            <person name="Hauser L."/>
            <person name="Markowitz V."/>
            <person name="Cheng J.-F."/>
            <person name="Hugenholtz P."/>
            <person name="Woyke T."/>
            <person name="Wu D."/>
            <person name="Spring S."/>
            <person name="Klenk H.-P."/>
            <person name="Eisen J.A."/>
        </authorList>
    </citation>
    <scope>NUCLEOTIDE SEQUENCE [LARGE SCALE GENOMIC DNA]</scope>
    <source>
        <strain evidence="2">ATCC 43595 / DSM 2588 / LMG 13176 / NBRC 15968 / NCIMB 11800 / UQM 2034</strain>
    </source>
</reference>